<dbReference type="SUPFAM" id="SSF52949">
    <property type="entry name" value="Macro domain-like"/>
    <property type="match status" value="1"/>
</dbReference>
<evidence type="ECO:0000313" key="2">
    <source>
        <dbReference type="Proteomes" id="UP000669133"/>
    </source>
</evidence>
<evidence type="ECO:0008006" key="3">
    <source>
        <dbReference type="Google" id="ProtNLM"/>
    </source>
</evidence>
<accession>A0A8H7ZHH3</accession>
<dbReference type="EMBL" id="JAEOAQ010000001">
    <property type="protein sequence ID" value="KAG5421858.1"/>
    <property type="molecule type" value="Genomic_DNA"/>
</dbReference>
<evidence type="ECO:0000313" key="1">
    <source>
        <dbReference type="EMBL" id="KAG5421858.1"/>
    </source>
</evidence>
<name>A0A8H7ZHH3_9ASCO</name>
<organism evidence="1 2">
    <name type="scientific">Candida metapsilosis</name>
    <dbReference type="NCBI Taxonomy" id="273372"/>
    <lineage>
        <taxon>Eukaryota</taxon>
        <taxon>Fungi</taxon>
        <taxon>Dikarya</taxon>
        <taxon>Ascomycota</taxon>
        <taxon>Saccharomycotina</taxon>
        <taxon>Pichiomycetes</taxon>
        <taxon>Debaryomycetaceae</taxon>
        <taxon>Candida/Lodderomyces clade</taxon>
        <taxon>Candida</taxon>
    </lineage>
</organism>
<keyword evidence="2" id="KW-1185">Reference proteome</keyword>
<dbReference type="GeneID" id="93649580"/>
<gene>
    <name evidence="1" type="ORF">I9W82_000951</name>
</gene>
<dbReference type="AlphaFoldDB" id="A0A8H7ZHH3"/>
<sequence length="323" mass="37141">MKYILIDTNQLIVQCWKHHYQTCLKIVQHYNLSLNPTTITSSTTATTSFNEFEFYASTIEDFVTNHKLGGNTSAVSPGNSLGYMGGGYDKYLLQSMLLGTNVSDYKVIEQLIQDAKLQQSNGYLIPNHIYRTNLLQLPIYKGYNFRDSLIYKNLGVDELIQIPTMMVPEKIYSVRHLFDSIWSLLSHIQEEHSMDEKMINSGRSNGNSAAELRQVRNIIIPGIGTGYGHLNEFESTKIMIFAMFVFHLDFKGNNNDSQSSSTRLNQLKKSMLILFFFNKDYRLFQNEIDLQELESLISEYGKNLELKPDTIMELDEVFKCVKL</sequence>
<proteinExistence type="predicted"/>
<dbReference type="InterPro" id="IPR043472">
    <property type="entry name" value="Macro_dom-like"/>
</dbReference>
<dbReference type="RefSeq" id="XP_067550974.1">
    <property type="nucleotide sequence ID" value="XM_067695370.1"/>
</dbReference>
<dbReference type="Proteomes" id="UP000669133">
    <property type="component" value="Unassembled WGS sequence"/>
</dbReference>
<reference evidence="1 2" key="1">
    <citation type="submission" date="2020-12" db="EMBL/GenBank/DDBJ databases">
        <title>Effect of drift, selection, and recombination on the evolution of hybrid genomes in Candida yeast pathogens.</title>
        <authorList>
            <person name="Mixao V."/>
            <person name="Ksiezopolska E."/>
            <person name="Saus E."/>
            <person name="Boekhout T."/>
            <person name="Gacser A."/>
            <person name="Gabaldon T."/>
        </authorList>
    </citation>
    <scope>NUCLEOTIDE SEQUENCE [LARGE SCALE GENOMIC DNA]</scope>
    <source>
        <strain evidence="1 2">BP57</strain>
    </source>
</reference>
<dbReference type="Gene3D" id="3.40.220.10">
    <property type="entry name" value="Leucine Aminopeptidase, subunit E, domain 1"/>
    <property type="match status" value="1"/>
</dbReference>
<dbReference type="OrthoDB" id="6082470at2759"/>
<protein>
    <recommendedName>
        <fullName evidence="3">Macro-like domain-containing protein</fullName>
    </recommendedName>
</protein>
<comment type="caution">
    <text evidence="1">The sequence shown here is derived from an EMBL/GenBank/DDBJ whole genome shotgun (WGS) entry which is preliminary data.</text>
</comment>